<name>A0A7J7JJ85_BUGNE</name>
<dbReference type="GO" id="GO:0009001">
    <property type="term" value="F:serine O-acetyltransferase activity"/>
    <property type="evidence" value="ECO:0007669"/>
    <property type="project" value="TreeGrafter"/>
</dbReference>
<evidence type="ECO:0000313" key="2">
    <source>
        <dbReference type="Proteomes" id="UP000593567"/>
    </source>
</evidence>
<dbReference type="GO" id="GO:0004414">
    <property type="term" value="F:homoserine O-acetyltransferase activity"/>
    <property type="evidence" value="ECO:0007669"/>
    <property type="project" value="TreeGrafter"/>
</dbReference>
<dbReference type="GO" id="GO:0006535">
    <property type="term" value="P:cysteine biosynthetic process from serine"/>
    <property type="evidence" value="ECO:0007669"/>
    <property type="project" value="TreeGrafter"/>
</dbReference>
<gene>
    <name evidence="1" type="ORF">EB796_016245</name>
</gene>
<dbReference type="GO" id="GO:0005739">
    <property type="term" value="C:mitochondrion"/>
    <property type="evidence" value="ECO:0007669"/>
    <property type="project" value="TreeGrafter"/>
</dbReference>
<dbReference type="SUPFAM" id="SSF53474">
    <property type="entry name" value="alpha/beta-Hydrolases"/>
    <property type="match status" value="1"/>
</dbReference>
<dbReference type="PANTHER" id="PTHR32268:SF16">
    <property type="entry name" value="SERINE O-SUCCINYLTRANSFERASE"/>
    <property type="match status" value="1"/>
</dbReference>
<dbReference type="GO" id="GO:0009086">
    <property type="term" value="P:methionine biosynthetic process"/>
    <property type="evidence" value="ECO:0007669"/>
    <property type="project" value="TreeGrafter"/>
</dbReference>
<proteinExistence type="predicted"/>
<dbReference type="AlphaFoldDB" id="A0A7J7JJ85"/>
<protein>
    <submittedName>
        <fullName evidence="1">Uncharacterized protein</fullName>
    </submittedName>
</protein>
<keyword evidence="2" id="KW-1185">Reference proteome</keyword>
<dbReference type="Gene3D" id="3.40.50.1820">
    <property type="entry name" value="alpha/beta hydrolase"/>
    <property type="match status" value="1"/>
</dbReference>
<comment type="caution">
    <text evidence="1">The sequence shown here is derived from an EMBL/GenBank/DDBJ whole genome shotgun (WGS) entry which is preliminary data.</text>
</comment>
<dbReference type="GO" id="GO:0009092">
    <property type="term" value="P:homoserine metabolic process"/>
    <property type="evidence" value="ECO:0007669"/>
    <property type="project" value="TreeGrafter"/>
</dbReference>
<dbReference type="OrthoDB" id="444135at2759"/>
<dbReference type="PANTHER" id="PTHR32268">
    <property type="entry name" value="HOMOSERINE O-ACETYLTRANSFERASE"/>
    <property type="match status" value="1"/>
</dbReference>
<dbReference type="InterPro" id="IPR008220">
    <property type="entry name" value="HAT_MetX-like"/>
</dbReference>
<organism evidence="1 2">
    <name type="scientific">Bugula neritina</name>
    <name type="common">Brown bryozoan</name>
    <name type="synonym">Sertularia neritina</name>
    <dbReference type="NCBI Taxonomy" id="10212"/>
    <lineage>
        <taxon>Eukaryota</taxon>
        <taxon>Metazoa</taxon>
        <taxon>Spiralia</taxon>
        <taxon>Lophotrochozoa</taxon>
        <taxon>Bryozoa</taxon>
        <taxon>Gymnolaemata</taxon>
        <taxon>Cheilostomatida</taxon>
        <taxon>Flustrina</taxon>
        <taxon>Buguloidea</taxon>
        <taxon>Bugulidae</taxon>
        <taxon>Bugula</taxon>
    </lineage>
</organism>
<accession>A0A7J7JJ85</accession>
<evidence type="ECO:0000313" key="1">
    <source>
        <dbReference type="EMBL" id="KAF6025438.1"/>
    </source>
</evidence>
<dbReference type="EMBL" id="VXIV02002459">
    <property type="protein sequence ID" value="KAF6025438.1"/>
    <property type="molecule type" value="Genomic_DNA"/>
</dbReference>
<reference evidence="1" key="1">
    <citation type="submission" date="2020-06" db="EMBL/GenBank/DDBJ databases">
        <title>Draft genome of Bugula neritina, a colonial animal packing powerful symbionts and potential medicines.</title>
        <authorList>
            <person name="Rayko M."/>
        </authorList>
    </citation>
    <scope>NUCLEOTIDE SEQUENCE [LARGE SCALE GENOMIC DNA]</scope>
    <source>
        <strain evidence="1">Kwan_BN1</strain>
    </source>
</reference>
<sequence>MRSQIAALCRDSYSTLTSGKLVEHVREALSKHHSRQLSTAAIDTPKSKFGLRLSNKVPLSPHRRLLSTSQFLQQDTAATSQGQTNNLKEDSESVALFNGLDEQFPCLMRNPSKGPEPEYHQVVSGYKNFTYDRPFHFKYNDGVIPSLTVAYETWGELNADKSNAILLTAGLSASSHAKSHSENPKPGWWEKFIGPGKLC</sequence>
<dbReference type="Proteomes" id="UP000593567">
    <property type="component" value="Unassembled WGS sequence"/>
</dbReference>
<dbReference type="InterPro" id="IPR029058">
    <property type="entry name" value="AB_hydrolase_fold"/>
</dbReference>